<sequence>MPGYHIFCSGDRPVGVPAPEHLAAYNIAALVQFGRFLPHGLQRVGEGAEFLISNVDEGEHLGQGLFFGNGGKGDGIAHRPRNIPFGNHHVPVGDEMAGFVEGDVGCR</sequence>
<comment type="caution">
    <text evidence="1">The sequence shown here is derived from an EMBL/GenBank/DDBJ whole genome shotgun (WGS) entry which is preliminary data.</text>
</comment>
<name>A0A645JGE4_9ZZZZ</name>
<proteinExistence type="predicted"/>
<dbReference type="EMBL" id="VSSQ01140651">
    <property type="protein sequence ID" value="MPN62526.1"/>
    <property type="molecule type" value="Genomic_DNA"/>
</dbReference>
<protein>
    <submittedName>
        <fullName evidence="1">Uncharacterized protein</fullName>
    </submittedName>
</protein>
<organism evidence="1">
    <name type="scientific">bioreactor metagenome</name>
    <dbReference type="NCBI Taxonomy" id="1076179"/>
    <lineage>
        <taxon>unclassified sequences</taxon>
        <taxon>metagenomes</taxon>
        <taxon>ecological metagenomes</taxon>
    </lineage>
</organism>
<accession>A0A645JGE4</accession>
<gene>
    <name evidence="1" type="ORF">SDC9_210275</name>
</gene>
<reference evidence="1" key="1">
    <citation type="submission" date="2019-08" db="EMBL/GenBank/DDBJ databases">
        <authorList>
            <person name="Kucharzyk K."/>
            <person name="Murdoch R.W."/>
            <person name="Higgins S."/>
            <person name="Loffler F."/>
        </authorList>
    </citation>
    <scope>NUCLEOTIDE SEQUENCE</scope>
</reference>
<evidence type="ECO:0000313" key="1">
    <source>
        <dbReference type="EMBL" id="MPN62526.1"/>
    </source>
</evidence>
<dbReference type="AlphaFoldDB" id="A0A645JGE4"/>